<name>A0A2V3PKR8_9BACT</name>
<dbReference type="AlphaFoldDB" id="A0A2V3PKR8"/>
<proteinExistence type="predicted"/>
<keyword evidence="2" id="KW-1185">Reference proteome</keyword>
<gene>
    <name evidence="1" type="ORF">CLV62_12229</name>
</gene>
<evidence type="ECO:0000313" key="2">
    <source>
        <dbReference type="Proteomes" id="UP000247973"/>
    </source>
</evidence>
<organism evidence="1 2">
    <name type="scientific">Dysgonomonas alginatilytica</name>
    <dbReference type="NCBI Taxonomy" id="1605892"/>
    <lineage>
        <taxon>Bacteria</taxon>
        <taxon>Pseudomonadati</taxon>
        <taxon>Bacteroidota</taxon>
        <taxon>Bacteroidia</taxon>
        <taxon>Bacteroidales</taxon>
        <taxon>Dysgonomonadaceae</taxon>
        <taxon>Dysgonomonas</taxon>
    </lineage>
</organism>
<sequence>MAIPKLDIFKDVSRKKKGNMTKIAEAFDVERSTVYGWIEKNPKFKQIIDDARGRMFDDCLSTAEIIAHGIPERDQDGVLIGWKEKPDSNMLRYLMSTLGKKEGFGESLDVTTNGNDIGVQLVFADTPLSAKDLEEIKNIQNGDSDTPSSE</sequence>
<dbReference type="Gene3D" id="1.10.10.60">
    <property type="entry name" value="Homeodomain-like"/>
    <property type="match status" value="1"/>
</dbReference>
<dbReference type="Proteomes" id="UP000247973">
    <property type="component" value="Unassembled WGS sequence"/>
</dbReference>
<comment type="caution">
    <text evidence="1">The sequence shown here is derived from an EMBL/GenBank/DDBJ whole genome shotgun (WGS) entry which is preliminary data.</text>
</comment>
<dbReference type="EMBL" id="QICL01000022">
    <property type="protein sequence ID" value="PXV62076.1"/>
    <property type="molecule type" value="Genomic_DNA"/>
</dbReference>
<evidence type="ECO:0000313" key="1">
    <source>
        <dbReference type="EMBL" id="PXV62076.1"/>
    </source>
</evidence>
<accession>A0A2V3PKR8</accession>
<reference evidence="1 2" key="1">
    <citation type="submission" date="2018-03" db="EMBL/GenBank/DDBJ databases">
        <title>Genomic Encyclopedia of Archaeal and Bacterial Type Strains, Phase II (KMG-II): from individual species to whole genera.</title>
        <authorList>
            <person name="Goeker M."/>
        </authorList>
    </citation>
    <scope>NUCLEOTIDE SEQUENCE [LARGE SCALE GENOMIC DNA]</scope>
    <source>
        <strain evidence="1 2">DSM 100214</strain>
    </source>
</reference>
<protein>
    <submittedName>
        <fullName evidence="1">Uncharacterized protein</fullName>
    </submittedName>
</protein>